<reference evidence="2 3" key="1">
    <citation type="journal article" date="2018" name="Front. Plant Sci.">
        <title>Red Clover (Trifolium pratense) and Zigzag Clover (T. medium) - A Picture of Genomic Similarities and Differences.</title>
        <authorList>
            <person name="Dluhosova J."/>
            <person name="Istvanek J."/>
            <person name="Nedelnik J."/>
            <person name="Repkova J."/>
        </authorList>
    </citation>
    <scope>NUCLEOTIDE SEQUENCE [LARGE SCALE GENOMIC DNA]</scope>
    <source>
        <strain evidence="3">cv. 10/8</strain>
        <tissue evidence="2">Leaf</tissue>
    </source>
</reference>
<name>A0A392R7G2_9FABA</name>
<proteinExistence type="predicted"/>
<evidence type="ECO:0000256" key="1">
    <source>
        <dbReference type="SAM" id="MobiDB-lite"/>
    </source>
</evidence>
<feature type="compositionally biased region" description="Basic and acidic residues" evidence="1">
    <location>
        <begin position="93"/>
        <end position="104"/>
    </location>
</feature>
<protein>
    <submittedName>
        <fullName evidence="2">Uncharacterized protein</fullName>
    </submittedName>
</protein>
<dbReference type="AlphaFoldDB" id="A0A392R7G2"/>
<dbReference type="EMBL" id="LXQA010189483">
    <property type="protein sequence ID" value="MCI31720.1"/>
    <property type="molecule type" value="Genomic_DNA"/>
</dbReference>
<evidence type="ECO:0000313" key="3">
    <source>
        <dbReference type="Proteomes" id="UP000265520"/>
    </source>
</evidence>
<keyword evidence="3" id="KW-1185">Reference proteome</keyword>
<comment type="caution">
    <text evidence="2">The sequence shown here is derived from an EMBL/GenBank/DDBJ whole genome shotgun (WGS) entry which is preliminary data.</text>
</comment>
<evidence type="ECO:0000313" key="2">
    <source>
        <dbReference type="EMBL" id="MCI31720.1"/>
    </source>
</evidence>
<accession>A0A392R7G2</accession>
<sequence>MDLSTQAGVDMSDSYDTSSPFWQALMAHRETIPAYFYPRYPMERDFDEAHDRRIQSMNVVHEVNRVTYRRQRDAAGPSQAGSSHVQFPGNLPRFDDEHARPEED</sequence>
<organism evidence="2 3">
    <name type="scientific">Trifolium medium</name>
    <dbReference type="NCBI Taxonomy" id="97028"/>
    <lineage>
        <taxon>Eukaryota</taxon>
        <taxon>Viridiplantae</taxon>
        <taxon>Streptophyta</taxon>
        <taxon>Embryophyta</taxon>
        <taxon>Tracheophyta</taxon>
        <taxon>Spermatophyta</taxon>
        <taxon>Magnoliopsida</taxon>
        <taxon>eudicotyledons</taxon>
        <taxon>Gunneridae</taxon>
        <taxon>Pentapetalae</taxon>
        <taxon>rosids</taxon>
        <taxon>fabids</taxon>
        <taxon>Fabales</taxon>
        <taxon>Fabaceae</taxon>
        <taxon>Papilionoideae</taxon>
        <taxon>50 kb inversion clade</taxon>
        <taxon>NPAAA clade</taxon>
        <taxon>Hologalegina</taxon>
        <taxon>IRL clade</taxon>
        <taxon>Trifolieae</taxon>
        <taxon>Trifolium</taxon>
    </lineage>
</organism>
<feature type="region of interest" description="Disordered" evidence="1">
    <location>
        <begin position="70"/>
        <end position="104"/>
    </location>
</feature>
<dbReference type="Proteomes" id="UP000265520">
    <property type="component" value="Unassembled WGS sequence"/>
</dbReference>